<dbReference type="Proteomes" id="UP000236291">
    <property type="component" value="Unassembled WGS sequence"/>
</dbReference>
<evidence type="ECO:0000313" key="2">
    <source>
        <dbReference type="Proteomes" id="UP000236291"/>
    </source>
</evidence>
<proteinExistence type="predicted"/>
<protein>
    <submittedName>
        <fullName evidence="1">Uncharacterized protein</fullName>
    </submittedName>
</protein>
<reference evidence="1 2" key="1">
    <citation type="journal article" date="2014" name="Am. J. Bot.">
        <title>Genome assembly and annotation for red clover (Trifolium pratense; Fabaceae).</title>
        <authorList>
            <person name="Istvanek J."/>
            <person name="Jaros M."/>
            <person name="Krenek A."/>
            <person name="Repkova J."/>
        </authorList>
    </citation>
    <scope>NUCLEOTIDE SEQUENCE [LARGE SCALE GENOMIC DNA]</scope>
    <source>
        <strain evidence="2">cv. Tatra</strain>
        <tissue evidence="1">Young leaves</tissue>
    </source>
</reference>
<dbReference type="EMBL" id="ASHM01092254">
    <property type="protein sequence ID" value="PNX64134.1"/>
    <property type="molecule type" value="Genomic_DNA"/>
</dbReference>
<comment type="caution">
    <text evidence="1">The sequence shown here is derived from an EMBL/GenBank/DDBJ whole genome shotgun (WGS) entry which is preliminary data.</text>
</comment>
<feature type="non-terminal residue" evidence="1">
    <location>
        <position position="1"/>
    </location>
</feature>
<organism evidence="1 2">
    <name type="scientific">Trifolium pratense</name>
    <name type="common">Red clover</name>
    <dbReference type="NCBI Taxonomy" id="57577"/>
    <lineage>
        <taxon>Eukaryota</taxon>
        <taxon>Viridiplantae</taxon>
        <taxon>Streptophyta</taxon>
        <taxon>Embryophyta</taxon>
        <taxon>Tracheophyta</taxon>
        <taxon>Spermatophyta</taxon>
        <taxon>Magnoliopsida</taxon>
        <taxon>eudicotyledons</taxon>
        <taxon>Gunneridae</taxon>
        <taxon>Pentapetalae</taxon>
        <taxon>rosids</taxon>
        <taxon>fabids</taxon>
        <taxon>Fabales</taxon>
        <taxon>Fabaceae</taxon>
        <taxon>Papilionoideae</taxon>
        <taxon>50 kb inversion clade</taxon>
        <taxon>NPAAA clade</taxon>
        <taxon>Hologalegina</taxon>
        <taxon>IRL clade</taxon>
        <taxon>Trifolieae</taxon>
        <taxon>Trifolium</taxon>
    </lineage>
</organism>
<reference evidence="1 2" key="2">
    <citation type="journal article" date="2017" name="Front. Plant Sci.">
        <title>Gene Classification and Mining of Molecular Markers Useful in Red Clover (Trifolium pratense) Breeding.</title>
        <authorList>
            <person name="Istvanek J."/>
            <person name="Dluhosova J."/>
            <person name="Dluhos P."/>
            <person name="Patkova L."/>
            <person name="Nedelnik J."/>
            <person name="Repkova J."/>
        </authorList>
    </citation>
    <scope>NUCLEOTIDE SEQUENCE [LARGE SCALE GENOMIC DNA]</scope>
    <source>
        <strain evidence="2">cv. Tatra</strain>
        <tissue evidence="1">Young leaves</tissue>
    </source>
</reference>
<dbReference type="AlphaFoldDB" id="A0A2K3KCX0"/>
<accession>A0A2K3KCX0</accession>
<name>A0A2K3KCX0_TRIPR</name>
<evidence type="ECO:0000313" key="1">
    <source>
        <dbReference type="EMBL" id="PNX64134.1"/>
    </source>
</evidence>
<gene>
    <name evidence="1" type="ORF">L195_g053861</name>
</gene>
<sequence>RTFVIVYLDAAMPNRRITYFSLAVFWFSLVDGSGLDIGANSLPDHFVQFTQ</sequence>